<evidence type="ECO:0000256" key="1">
    <source>
        <dbReference type="SAM" id="SignalP"/>
    </source>
</evidence>
<feature type="signal peptide" evidence="1">
    <location>
        <begin position="1"/>
        <end position="21"/>
    </location>
</feature>
<proteinExistence type="predicted"/>
<evidence type="ECO:0000313" key="3">
    <source>
        <dbReference type="Proteomes" id="UP000218332"/>
    </source>
</evidence>
<dbReference type="Pfam" id="PF12836">
    <property type="entry name" value="HHH_3"/>
    <property type="match status" value="1"/>
</dbReference>
<dbReference type="Gene3D" id="1.10.150.280">
    <property type="entry name" value="AF1531-like domain"/>
    <property type="match status" value="1"/>
</dbReference>
<dbReference type="GO" id="GO:0015628">
    <property type="term" value="P:protein secretion by the type II secretion system"/>
    <property type="evidence" value="ECO:0007669"/>
    <property type="project" value="TreeGrafter"/>
</dbReference>
<dbReference type="AlphaFoldDB" id="A0A2A2I3V0"/>
<evidence type="ECO:0000313" key="2">
    <source>
        <dbReference type="EMBL" id="PAV25805.1"/>
    </source>
</evidence>
<protein>
    <submittedName>
        <fullName evidence="2">Competence protein ComEA</fullName>
    </submittedName>
</protein>
<dbReference type="SUPFAM" id="SSF47781">
    <property type="entry name" value="RuvA domain 2-like"/>
    <property type="match status" value="1"/>
</dbReference>
<dbReference type="EMBL" id="NMPM01000048">
    <property type="protein sequence ID" value="PAV25805.1"/>
    <property type="molecule type" value="Genomic_DNA"/>
</dbReference>
<gene>
    <name evidence="2" type="ORF">CF392_09135</name>
</gene>
<dbReference type="InterPro" id="IPR010994">
    <property type="entry name" value="RuvA_2-like"/>
</dbReference>
<comment type="caution">
    <text evidence="2">The sequence shown here is derived from an EMBL/GenBank/DDBJ whole genome shotgun (WGS) entry which is preliminary data.</text>
</comment>
<dbReference type="RefSeq" id="WP_095611150.1">
    <property type="nucleotide sequence ID" value="NZ_NMPM01000048.1"/>
</dbReference>
<dbReference type="InterPro" id="IPR051675">
    <property type="entry name" value="Endo/Exo/Phosphatase_dom_1"/>
</dbReference>
<dbReference type="InterPro" id="IPR004509">
    <property type="entry name" value="Competence_ComEA_HhH"/>
</dbReference>
<dbReference type="NCBIfam" id="TIGR00426">
    <property type="entry name" value="competence protein ComEA helix-hairpin-helix repeat region"/>
    <property type="match status" value="1"/>
</dbReference>
<dbReference type="Proteomes" id="UP000218332">
    <property type="component" value="Unassembled WGS sequence"/>
</dbReference>
<name>A0A2A2I3V0_9GAMM</name>
<dbReference type="PANTHER" id="PTHR21180">
    <property type="entry name" value="ENDONUCLEASE/EXONUCLEASE/PHOSPHATASE FAMILY DOMAIN-CONTAINING PROTEIN 1"/>
    <property type="match status" value="1"/>
</dbReference>
<keyword evidence="3" id="KW-1185">Reference proteome</keyword>
<keyword evidence="1" id="KW-0732">Signal</keyword>
<sequence>MTSLIRAMLIVLALGTAPAMANEAASGSAADDTTATEAVNINTADAATLAEHLDGVGSVKAEAIVSFREENGPFASAQELTNVTGIGPKTVDANQAGMVAQ</sequence>
<organism evidence="2 3">
    <name type="scientific">Tamilnaduibacter salinus</name>
    <dbReference type="NCBI Taxonomy" id="1484056"/>
    <lineage>
        <taxon>Bacteria</taxon>
        <taxon>Pseudomonadati</taxon>
        <taxon>Pseudomonadota</taxon>
        <taxon>Gammaproteobacteria</taxon>
        <taxon>Pseudomonadales</taxon>
        <taxon>Marinobacteraceae</taxon>
        <taxon>Tamilnaduibacter</taxon>
    </lineage>
</organism>
<accession>A0A2A2I3V0</accession>
<dbReference type="GO" id="GO:0015627">
    <property type="term" value="C:type II protein secretion system complex"/>
    <property type="evidence" value="ECO:0007669"/>
    <property type="project" value="TreeGrafter"/>
</dbReference>
<feature type="chain" id="PRO_5012313444" evidence="1">
    <location>
        <begin position="22"/>
        <end position="101"/>
    </location>
</feature>
<dbReference type="PANTHER" id="PTHR21180:SF32">
    <property type="entry name" value="ENDONUCLEASE_EXONUCLEASE_PHOSPHATASE FAMILY DOMAIN-CONTAINING PROTEIN 1"/>
    <property type="match status" value="1"/>
</dbReference>
<reference evidence="2 3" key="1">
    <citation type="submission" date="2017-07" db="EMBL/GenBank/DDBJ databases">
        <title>Tamlnaduibacter salinus (Mi-7) genome sequencing.</title>
        <authorList>
            <person name="Verma A."/>
            <person name="Krishnamurthi S."/>
        </authorList>
    </citation>
    <scope>NUCLEOTIDE SEQUENCE [LARGE SCALE GENOMIC DNA]</scope>
    <source>
        <strain evidence="2 3">Mi-7</strain>
    </source>
</reference>